<evidence type="ECO:0000256" key="2">
    <source>
        <dbReference type="ARBA" id="ARBA00022741"/>
    </source>
</evidence>
<feature type="domain" description="ABC transporter" evidence="4">
    <location>
        <begin position="18"/>
        <end position="253"/>
    </location>
</feature>
<gene>
    <name evidence="5" type="ORF">ACFSXZ_30760</name>
</gene>
<dbReference type="RefSeq" id="WP_378268912.1">
    <property type="nucleotide sequence ID" value="NZ_JBHUKR010000020.1"/>
</dbReference>
<keyword evidence="1" id="KW-0813">Transport</keyword>
<dbReference type="PROSITE" id="PS50893">
    <property type="entry name" value="ABC_TRANSPORTER_2"/>
    <property type="match status" value="1"/>
</dbReference>
<dbReference type="Proteomes" id="UP001597417">
    <property type="component" value="Unassembled WGS sequence"/>
</dbReference>
<comment type="caution">
    <text evidence="5">The sequence shown here is derived from an EMBL/GenBank/DDBJ whole genome shotgun (WGS) entry which is preliminary data.</text>
</comment>
<proteinExistence type="predicted"/>
<evidence type="ECO:0000256" key="1">
    <source>
        <dbReference type="ARBA" id="ARBA00022448"/>
    </source>
</evidence>
<dbReference type="GO" id="GO:0005524">
    <property type="term" value="F:ATP binding"/>
    <property type="evidence" value="ECO:0007669"/>
    <property type="project" value="UniProtKB-KW"/>
</dbReference>
<dbReference type="PANTHER" id="PTHR42788">
    <property type="entry name" value="TAURINE IMPORT ATP-BINDING PROTEIN-RELATED"/>
    <property type="match status" value="1"/>
</dbReference>
<accession>A0ABW5G2W5</accession>
<dbReference type="InterPro" id="IPR050166">
    <property type="entry name" value="ABC_transporter_ATP-bind"/>
</dbReference>
<evidence type="ECO:0000259" key="4">
    <source>
        <dbReference type="PROSITE" id="PS50893"/>
    </source>
</evidence>
<dbReference type="InterPro" id="IPR003593">
    <property type="entry name" value="AAA+_ATPase"/>
</dbReference>
<dbReference type="SMART" id="SM00382">
    <property type="entry name" value="AAA"/>
    <property type="match status" value="1"/>
</dbReference>
<protein>
    <submittedName>
        <fullName evidence="5">ABC transporter ATP-binding protein</fullName>
    </submittedName>
</protein>
<evidence type="ECO:0000256" key="3">
    <source>
        <dbReference type="ARBA" id="ARBA00022840"/>
    </source>
</evidence>
<dbReference type="Gene3D" id="3.40.50.300">
    <property type="entry name" value="P-loop containing nucleotide triphosphate hydrolases"/>
    <property type="match status" value="1"/>
</dbReference>
<reference evidence="6" key="1">
    <citation type="journal article" date="2019" name="Int. J. Syst. Evol. Microbiol.">
        <title>The Global Catalogue of Microorganisms (GCM) 10K type strain sequencing project: providing services to taxonomists for standard genome sequencing and annotation.</title>
        <authorList>
            <consortium name="The Broad Institute Genomics Platform"/>
            <consortium name="The Broad Institute Genome Sequencing Center for Infectious Disease"/>
            <person name="Wu L."/>
            <person name="Ma J."/>
        </authorList>
    </citation>
    <scope>NUCLEOTIDE SEQUENCE [LARGE SCALE GENOMIC DNA]</scope>
    <source>
        <strain evidence="6">CGMCC 4.7645</strain>
    </source>
</reference>
<dbReference type="CDD" id="cd03293">
    <property type="entry name" value="ABC_NrtD_SsuB_transporters"/>
    <property type="match status" value="1"/>
</dbReference>
<keyword evidence="6" id="KW-1185">Reference proteome</keyword>
<keyword evidence="3 5" id="KW-0067">ATP-binding</keyword>
<dbReference type="InterPro" id="IPR027417">
    <property type="entry name" value="P-loop_NTPase"/>
</dbReference>
<dbReference type="InterPro" id="IPR003439">
    <property type="entry name" value="ABC_transporter-like_ATP-bd"/>
</dbReference>
<evidence type="ECO:0000313" key="5">
    <source>
        <dbReference type="EMBL" id="MFD2420719.1"/>
    </source>
</evidence>
<dbReference type="InterPro" id="IPR017871">
    <property type="entry name" value="ABC_transporter-like_CS"/>
</dbReference>
<dbReference type="Pfam" id="PF00005">
    <property type="entry name" value="ABC_tran"/>
    <property type="match status" value="1"/>
</dbReference>
<name>A0ABW5G2W5_9PSEU</name>
<sequence>MTMTAETTSSERSTAVAVRLEGVAKTFGDTGRNTGTVVALDRLDLTVAPGEFVCVLGASGCGKSTLLNIVAGLDEPTTGTVTRDTARPAMMFQDSALMPWLSAVRNVELPLRLNGFGRSARRATALELLDLVRLSDAAGKRPHELSGGMRQRVALARALAATHQREGERGRALLLMDEPFAALDAITRDVLQAELQRIHRRTGTAVLFVTHDVREAVRLGERIVLLSSRPGRVVAEWRNDGHGEDFRHALTEEINARLREAISTHGTP</sequence>
<keyword evidence="2" id="KW-0547">Nucleotide-binding</keyword>
<dbReference type="SUPFAM" id="SSF52540">
    <property type="entry name" value="P-loop containing nucleoside triphosphate hydrolases"/>
    <property type="match status" value="1"/>
</dbReference>
<dbReference type="EMBL" id="JBHUKR010000020">
    <property type="protein sequence ID" value="MFD2420719.1"/>
    <property type="molecule type" value="Genomic_DNA"/>
</dbReference>
<dbReference type="PANTHER" id="PTHR42788:SF13">
    <property type="entry name" value="ALIPHATIC SULFONATES IMPORT ATP-BINDING PROTEIN SSUB"/>
    <property type="match status" value="1"/>
</dbReference>
<organism evidence="5 6">
    <name type="scientific">Amycolatopsis pigmentata</name>
    <dbReference type="NCBI Taxonomy" id="450801"/>
    <lineage>
        <taxon>Bacteria</taxon>
        <taxon>Bacillati</taxon>
        <taxon>Actinomycetota</taxon>
        <taxon>Actinomycetes</taxon>
        <taxon>Pseudonocardiales</taxon>
        <taxon>Pseudonocardiaceae</taxon>
        <taxon>Amycolatopsis</taxon>
    </lineage>
</organism>
<evidence type="ECO:0000313" key="6">
    <source>
        <dbReference type="Proteomes" id="UP001597417"/>
    </source>
</evidence>
<dbReference type="PROSITE" id="PS00211">
    <property type="entry name" value="ABC_TRANSPORTER_1"/>
    <property type="match status" value="1"/>
</dbReference>